<dbReference type="Gene3D" id="2.10.109.10">
    <property type="entry name" value="Umud Fragment, subunit A"/>
    <property type="match status" value="1"/>
</dbReference>
<dbReference type="SUPFAM" id="SSF51306">
    <property type="entry name" value="LexA/Signal peptidase"/>
    <property type="match status" value="1"/>
</dbReference>
<dbReference type="Proteomes" id="UP000037109">
    <property type="component" value="Unassembled WGS sequence"/>
</dbReference>
<dbReference type="AlphaFoldDB" id="A0A0M0GFV6"/>
<dbReference type="EMBL" id="LGUF01000007">
    <property type="protein sequence ID" value="KON88800.1"/>
    <property type="molecule type" value="Genomic_DNA"/>
</dbReference>
<protein>
    <recommendedName>
        <fullName evidence="5">Signal peptidase I</fullName>
        <ecNumber evidence="5">3.4.21.89</ecNumber>
    </recommendedName>
</protein>
<evidence type="ECO:0000256" key="1">
    <source>
        <dbReference type="ARBA" id="ARBA00004370"/>
    </source>
</evidence>
<dbReference type="InterPro" id="IPR001733">
    <property type="entry name" value="Peptidase_S26B"/>
</dbReference>
<dbReference type="CDD" id="cd06530">
    <property type="entry name" value="S26_SPase_I"/>
    <property type="match status" value="1"/>
</dbReference>
<dbReference type="PANTHER" id="PTHR10806:SF6">
    <property type="entry name" value="SIGNAL PEPTIDASE COMPLEX CATALYTIC SUBUNIT SEC11"/>
    <property type="match status" value="1"/>
</dbReference>
<dbReference type="PRINTS" id="PR00728">
    <property type="entry name" value="SIGNALPTASE"/>
</dbReference>
<keyword evidence="3 6" id="KW-1133">Transmembrane helix</keyword>
<evidence type="ECO:0000256" key="4">
    <source>
        <dbReference type="ARBA" id="ARBA00023136"/>
    </source>
</evidence>
<keyword evidence="4 6" id="KW-0472">Membrane</keyword>
<organism evidence="8 9">
    <name type="scientific">Sporosarcina globispora</name>
    <name type="common">Bacillus globisporus</name>
    <dbReference type="NCBI Taxonomy" id="1459"/>
    <lineage>
        <taxon>Bacteria</taxon>
        <taxon>Bacillati</taxon>
        <taxon>Bacillota</taxon>
        <taxon>Bacilli</taxon>
        <taxon>Bacillales</taxon>
        <taxon>Caryophanaceae</taxon>
        <taxon>Sporosarcina</taxon>
    </lineage>
</organism>
<evidence type="ECO:0000256" key="5">
    <source>
        <dbReference type="NCBIfam" id="TIGR02228"/>
    </source>
</evidence>
<comment type="caution">
    <text evidence="8">The sequence shown here is derived from an EMBL/GenBank/DDBJ whole genome shotgun (WGS) entry which is preliminary data.</text>
</comment>
<name>A0A0M0GFV6_SPOGL</name>
<dbReference type="PATRIC" id="fig|1459.3.peg.4333"/>
<evidence type="ECO:0000313" key="8">
    <source>
        <dbReference type="EMBL" id="KON88800.1"/>
    </source>
</evidence>
<accession>A0A0M0GFV6</accession>
<dbReference type="OrthoDB" id="2243765at2"/>
<dbReference type="Pfam" id="PF10502">
    <property type="entry name" value="Peptidase_S26"/>
    <property type="match status" value="1"/>
</dbReference>
<dbReference type="RefSeq" id="WP_053436181.1">
    <property type="nucleotide sequence ID" value="NZ_LGUF01000007.1"/>
</dbReference>
<dbReference type="GO" id="GO:0009003">
    <property type="term" value="F:signal peptidase activity"/>
    <property type="evidence" value="ECO:0007669"/>
    <property type="project" value="UniProtKB-EC"/>
</dbReference>
<dbReference type="GO" id="GO:0004252">
    <property type="term" value="F:serine-type endopeptidase activity"/>
    <property type="evidence" value="ECO:0007669"/>
    <property type="project" value="UniProtKB-UniRule"/>
</dbReference>
<sequence>MKRKTTKWLSNAILLIFFLLIVYIGVTVYQSSKNSGSLPRFFGYTPLTVLSNSMQPHLQSGDLVFIKKVEFEDIRVNDVITFKESDTKFITHRVIDVKEQNGQAGLVTKGDNNNVEDSMLVTKHHFVGKQVAAIPKLGYVSDFASGPIGFLLLITIPLTGYICLTVFERLARKEKQHTNEEIVSK</sequence>
<proteinExistence type="predicted"/>
<evidence type="ECO:0000256" key="2">
    <source>
        <dbReference type="ARBA" id="ARBA00022692"/>
    </source>
</evidence>
<evidence type="ECO:0000256" key="3">
    <source>
        <dbReference type="ARBA" id="ARBA00022989"/>
    </source>
</evidence>
<feature type="transmembrane region" description="Helical" evidence="6">
    <location>
        <begin position="148"/>
        <end position="167"/>
    </location>
</feature>
<dbReference type="EC" id="3.4.21.89" evidence="5"/>
<dbReference type="InterPro" id="IPR036286">
    <property type="entry name" value="LexA/Signal_pep-like_sf"/>
</dbReference>
<evidence type="ECO:0000313" key="9">
    <source>
        <dbReference type="Proteomes" id="UP000037109"/>
    </source>
</evidence>
<dbReference type="STRING" id="1459.AF332_19675"/>
<keyword evidence="2 6" id="KW-0812">Transmembrane</keyword>
<gene>
    <name evidence="8" type="ORF">AF332_19675</name>
</gene>
<reference evidence="9" key="1">
    <citation type="submission" date="2015-07" db="EMBL/GenBank/DDBJ databases">
        <title>Fjat-10036 dsm4.</title>
        <authorList>
            <person name="Liu B."/>
            <person name="Wang J."/>
            <person name="Zhu Y."/>
            <person name="Liu G."/>
            <person name="Chen Q."/>
            <person name="Chen Z."/>
            <person name="Lan J."/>
            <person name="Che J."/>
            <person name="Ge C."/>
            <person name="Shi H."/>
            <person name="Pan Z."/>
            <person name="Liu X."/>
        </authorList>
    </citation>
    <scope>NUCLEOTIDE SEQUENCE [LARGE SCALE GENOMIC DNA]</scope>
    <source>
        <strain evidence="9">DSM 4</strain>
    </source>
</reference>
<evidence type="ECO:0000259" key="7">
    <source>
        <dbReference type="Pfam" id="PF10502"/>
    </source>
</evidence>
<dbReference type="NCBIfam" id="TIGR02228">
    <property type="entry name" value="sigpep_I_arch"/>
    <property type="match status" value="1"/>
</dbReference>
<dbReference type="GO" id="GO:0006465">
    <property type="term" value="P:signal peptide processing"/>
    <property type="evidence" value="ECO:0007669"/>
    <property type="project" value="UniProtKB-UniRule"/>
</dbReference>
<evidence type="ECO:0000256" key="6">
    <source>
        <dbReference type="SAM" id="Phobius"/>
    </source>
</evidence>
<comment type="subcellular location">
    <subcellularLocation>
        <location evidence="1">Membrane</location>
    </subcellularLocation>
</comment>
<dbReference type="PANTHER" id="PTHR10806">
    <property type="entry name" value="SIGNAL PEPTIDASE COMPLEX CATALYTIC SUBUNIT SEC11"/>
    <property type="match status" value="1"/>
</dbReference>
<dbReference type="GO" id="GO:0016020">
    <property type="term" value="C:membrane"/>
    <property type="evidence" value="ECO:0007669"/>
    <property type="project" value="UniProtKB-SubCell"/>
</dbReference>
<dbReference type="InterPro" id="IPR019533">
    <property type="entry name" value="Peptidase_S26"/>
</dbReference>
<keyword evidence="9" id="KW-1185">Reference proteome</keyword>
<feature type="transmembrane region" description="Helical" evidence="6">
    <location>
        <begin position="12"/>
        <end position="32"/>
    </location>
</feature>
<feature type="domain" description="Peptidase S26" evidence="7">
    <location>
        <begin position="38"/>
        <end position="95"/>
    </location>
</feature>